<comment type="caution">
    <text evidence="9">The sequence shown here is derived from an EMBL/GenBank/DDBJ whole genome shotgun (WGS) entry which is preliminary data.</text>
</comment>
<dbReference type="RefSeq" id="WP_125058134.1">
    <property type="nucleotide sequence ID" value="NZ_BHZD01000001.1"/>
</dbReference>
<sequence>MSGSVTLAYDYPLLGVFWTTFWLFMWMLWFFLLFRVIGDVFRDDRLNGWAKAGWIIFVIVLPFLGVFVYVLVRGRGMGRREVSRAQAQQEAFDTYVRRTAAKDAPRATQADELTKLSQLRERGDISDAEFQQAKSKVLH</sequence>
<dbReference type="EMBL" id="BHZD01000001">
    <property type="protein sequence ID" value="GCD48170.1"/>
    <property type="molecule type" value="Genomic_DNA"/>
</dbReference>
<feature type="domain" description="Cardiolipin synthase N-terminal" evidence="8">
    <location>
        <begin position="28"/>
        <end position="73"/>
    </location>
</feature>
<dbReference type="GO" id="GO:0005886">
    <property type="term" value="C:plasma membrane"/>
    <property type="evidence" value="ECO:0007669"/>
    <property type="project" value="UniProtKB-SubCell"/>
</dbReference>
<dbReference type="InterPro" id="IPR018649">
    <property type="entry name" value="SHOCT"/>
</dbReference>
<evidence type="ECO:0000256" key="6">
    <source>
        <dbReference type="SAM" id="Phobius"/>
    </source>
</evidence>
<evidence type="ECO:0000313" key="10">
    <source>
        <dbReference type="Proteomes" id="UP000286746"/>
    </source>
</evidence>
<evidence type="ECO:0000259" key="7">
    <source>
        <dbReference type="Pfam" id="PF09851"/>
    </source>
</evidence>
<keyword evidence="5 6" id="KW-0472">Membrane</keyword>
<evidence type="ECO:0000256" key="4">
    <source>
        <dbReference type="ARBA" id="ARBA00022989"/>
    </source>
</evidence>
<organism evidence="9 10">
    <name type="scientific">Streptomyces paromomycinus</name>
    <name type="common">Streptomyces rimosus subsp. paromomycinus</name>
    <dbReference type="NCBI Taxonomy" id="92743"/>
    <lineage>
        <taxon>Bacteria</taxon>
        <taxon>Bacillati</taxon>
        <taxon>Actinomycetota</taxon>
        <taxon>Actinomycetes</taxon>
        <taxon>Kitasatosporales</taxon>
        <taxon>Streptomycetaceae</taxon>
        <taxon>Streptomyces</taxon>
    </lineage>
</organism>
<evidence type="ECO:0000256" key="2">
    <source>
        <dbReference type="ARBA" id="ARBA00022475"/>
    </source>
</evidence>
<keyword evidence="4 6" id="KW-1133">Transmembrane helix</keyword>
<reference evidence="9 10" key="1">
    <citation type="submission" date="2018-11" db="EMBL/GenBank/DDBJ databases">
        <title>Whole genome sequence of Streptomyces paromomycinus NBRC 15454(T).</title>
        <authorList>
            <person name="Komaki H."/>
            <person name="Tamura T."/>
        </authorList>
    </citation>
    <scope>NUCLEOTIDE SEQUENCE [LARGE SCALE GENOMIC DNA]</scope>
    <source>
        <strain evidence="9 10">NBRC 15454</strain>
    </source>
</reference>
<comment type="subcellular location">
    <subcellularLocation>
        <location evidence="1">Cell membrane</location>
        <topology evidence="1">Multi-pass membrane protein</topology>
    </subcellularLocation>
</comment>
<feature type="transmembrane region" description="Helical" evidence="6">
    <location>
        <begin position="52"/>
        <end position="72"/>
    </location>
</feature>
<dbReference type="Pfam" id="PF13396">
    <property type="entry name" value="PLDc_N"/>
    <property type="match status" value="1"/>
</dbReference>
<keyword evidence="2" id="KW-1003">Cell membrane</keyword>
<feature type="domain" description="SHOCT" evidence="7">
    <location>
        <begin position="111"/>
        <end position="138"/>
    </location>
</feature>
<proteinExistence type="predicted"/>
<dbReference type="Proteomes" id="UP000286746">
    <property type="component" value="Unassembled WGS sequence"/>
</dbReference>
<evidence type="ECO:0000256" key="1">
    <source>
        <dbReference type="ARBA" id="ARBA00004651"/>
    </source>
</evidence>
<keyword evidence="3 6" id="KW-0812">Transmembrane</keyword>
<protein>
    <submittedName>
        <fullName evidence="9">Membrane protein</fullName>
    </submittedName>
</protein>
<dbReference type="Pfam" id="PF09851">
    <property type="entry name" value="SHOCT"/>
    <property type="match status" value="1"/>
</dbReference>
<evidence type="ECO:0000313" key="9">
    <source>
        <dbReference type="EMBL" id="GCD48170.1"/>
    </source>
</evidence>
<dbReference type="AlphaFoldDB" id="A0A401WFW0"/>
<dbReference type="InterPro" id="IPR027379">
    <property type="entry name" value="CLS_N"/>
</dbReference>
<name>A0A401WFW0_STREY</name>
<evidence type="ECO:0000256" key="3">
    <source>
        <dbReference type="ARBA" id="ARBA00022692"/>
    </source>
</evidence>
<evidence type="ECO:0000259" key="8">
    <source>
        <dbReference type="Pfam" id="PF13396"/>
    </source>
</evidence>
<gene>
    <name evidence="9" type="ORF">GKJPGBOP_07966</name>
</gene>
<keyword evidence="10" id="KW-1185">Reference proteome</keyword>
<feature type="transmembrane region" description="Helical" evidence="6">
    <location>
        <begin position="12"/>
        <end position="32"/>
    </location>
</feature>
<evidence type="ECO:0000256" key="5">
    <source>
        <dbReference type="ARBA" id="ARBA00023136"/>
    </source>
</evidence>
<accession>A0A401WFW0</accession>